<dbReference type="AlphaFoldDB" id="A0A4R1N501"/>
<protein>
    <recommendedName>
        <fullName evidence="1">pEK499-p136 HEPN domain-containing protein</fullName>
    </recommendedName>
</protein>
<dbReference type="Pfam" id="PF18736">
    <property type="entry name" value="pEK499_p136"/>
    <property type="match status" value="1"/>
</dbReference>
<evidence type="ECO:0000259" key="1">
    <source>
        <dbReference type="Pfam" id="PF18736"/>
    </source>
</evidence>
<sequence>MKKENVTSMIAVVRMANNLLGLIDQHKNNKDIKLSEILEKINKDEHHYFWNQYQMLTSLTAFIVIPKETFWNDVSDIELSKLSERWGLRNVSSKYADMKLKFFLRKIRNSISHGNIEIDKTVFIFKDKNPDTSKYDFIVNLTYDELSKFVQAFARYIMTSDIELQNL</sequence>
<evidence type="ECO:0000313" key="3">
    <source>
        <dbReference type="Proteomes" id="UP000294545"/>
    </source>
</evidence>
<organism evidence="2 3">
    <name type="scientific">Natranaerovirga hydrolytica</name>
    <dbReference type="NCBI Taxonomy" id="680378"/>
    <lineage>
        <taxon>Bacteria</taxon>
        <taxon>Bacillati</taxon>
        <taxon>Bacillota</taxon>
        <taxon>Clostridia</taxon>
        <taxon>Lachnospirales</taxon>
        <taxon>Natranaerovirgaceae</taxon>
        <taxon>Natranaerovirga</taxon>
    </lineage>
</organism>
<gene>
    <name evidence="2" type="ORF">EDC19_0440</name>
</gene>
<dbReference type="Proteomes" id="UP000294545">
    <property type="component" value="Unassembled WGS sequence"/>
</dbReference>
<comment type="caution">
    <text evidence="2">The sequence shown here is derived from an EMBL/GenBank/DDBJ whole genome shotgun (WGS) entry which is preliminary data.</text>
</comment>
<feature type="domain" description="pEK499-p136 HEPN" evidence="1">
    <location>
        <begin position="36"/>
        <end position="158"/>
    </location>
</feature>
<keyword evidence="3" id="KW-1185">Reference proteome</keyword>
<evidence type="ECO:0000313" key="2">
    <source>
        <dbReference type="EMBL" id="TCK98029.1"/>
    </source>
</evidence>
<reference evidence="2 3" key="1">
    <citation type="submission" date="2019-03" db="EMBL/GenBank/DDBJ databases">
        <title>Genomic Encyclopedia of Type Strains, Phase IV (KMG-IV): sequencing the most valuable type-strain genomes for metagenomic binning, comparative biology and taxonomic classification.</title>
        <authorList>
            <person name="Goeker M."/>
        </authorList>
    </citation>
    <scope>NUCLEOTIDE SEQUENCE [LARGE SCALE GENOMIC DNA]</scope>
    <source>
        <strain evidence="2 3">DSM 24176</strain>
    </source>
</reference>
<accession>A0A4R1N501</accession>
<dbReference type="InterPro" id="IPR041318">
    <property type="entry name" value="pEK499_p136"/>
</dbReference>
<name>A0A4R1N501_9FIRM</name>
<proteinExistence type="predicted"/>
<dbReference type="EMBL" id="SMGQ01000011">
    <property type="protein sequence ID" value="TCK98029.1"/>
    <property type="molecule type" value="Genomic_DNA"/>
</dbReference>
<dbReference type="RefSeq" id="WP_132279847.1">
    <property type="nucleotide sequence ID" value="NZ_SMGQ01000011.1"/>
</dbReference>
<dbReference type="OrthoDB" id="2973135at2"/>